<gene>
    <name evidence="2" type="ORF">RHSIM_Rhsim06G0024500</name>
</gene>
<dbReference type="OrthoDB" id="1800951at2759"/>
<dbReference type="AlphaFoldDB" id="A0A834GS90"/>
<comment type="caution">
    <text evidence="2">The sequence shown here is derived from an EMBL/GenBank/DDBJ whole genome shotgun (WGS) entry which is preliminary data.</text>
</comment>
<feature type="transmembrane region" description="Helical" evidence="1">
    <location>
        <begin position="108"/>
        <end position="131"/>
    </location>
</feature>
<keyword evidence="1" id="KW-1133">Transmembrane helix</keyword>
<dbReference type="EMBL" id="WJXA01000006">
    <property type="protein sequence ID" value="KAF7141309.1"/>
    <property type="molecule type" value="Genomic_DNA"/>
</dbReference>
<dbReference type="Proteomes" id="UP000626092">
    <property type="component" value="Unassembled WGS sequence"/>
</dbReference>
<keyword evidence="1" id="KW-0812">Transmembrane</keyword>
<sequence>MSFYYHDGTSWLKQLVTSMTHQNQVHNRLCRRSPATTLFLCTVKFLGKMRIDIVCAVLNIMCECTSAALEQVAENRLIYMCAGLGCATVAIGLAVGELSWMKKKKLPIGFLDILGLITAVLQVIFSGLQVLLSRLHISFPIKFSIFSLVFALVSVFYKLIRNAHQPRRFVMDCKENPRYLPLEARKEIHSKRTILGCPFCANPEIPLHMLETDAQYVCIPISSLQSAPSVVGEWIHNIAN</sequence>
<evidence type="ECO:0000313" key="3">
    <source>
        <dbReference type="Proteomes" id="UP000626092"/>
    </source>
</evidence>
<accession>A0A834GS90</accession>
<proteinExistence type="predicted"/>
<feature type="transmembrane region" description="Helical" evidence="1">
    <location>
        <begin position="77"/>
        <end position="96"/>
    </location>
</feature>
<name>A0A834GS90_RHOSS</name>
<keyword evidence="3" id="KW-1185">Reference proteome</keyword>
<protein>
    <submittedName>
        <fullName evidence="2">Uncharacterized protein</fullName>
    </submittedName>
</protein>
<evidence type="ECO:0000256" key="1">
    <source>
        <dbReference type="SAM" id="Phobius"/>
    </source>
</evidence>
<reference evidence="2" key="1">
    <citation type="submission" date="2019-11" db="EMBL/GenBank/DDBJ databases">
        <authorList>
            <person name="Liu Y."/>
            <person name="Hou J."/>
            <person name="Li T.-Q."/>
            <person name="Guan C.-H."/>
            <person name="Wu X."/>
            <person name="Wu H.-Z."/>
            <person name="Ling F."/>
            <person name="Zhang R."/>
            <person name="Shi X.-G."/>
            <person name="Ren J.-P."/>
            <person name="Chen E.-F."/>
            <person name="Sun J.-M."/>
        </authorList>
    </citation>
    <scope>NUCLEOTIDE SEQUENCE</scope>
    <source>
        <strain evidence="2">Adult_tree_wgs_1</strain>
        <tissue evidence="2">Leaves</tissue>
    </source>
</reference>
<feature type="transmembrane region" description="Helical" evidence="1">
    <location>
        <begin position="137"/>
        <end position="160"/>
    </location>
</feature>
<organism evidence="2 3">
    <name type="scientific">Rhododendron simsii</name>
    <name type="common">Sims's rhododendron</name>
    <dbReference type="NCBI Taxonomy" id="118357"/>
    <lineage>
        <taxon>Eukaryota</taxon>
        <taxon>Viridiplantae</taxon>
        <taxon>Streptophyta</taxon>
        <taxon>Embryophyta</taxon>
        <taxon>Tracheophyta</taxon>
        <taxon>Spermatophyta</taxon>
        <taxon>Magnoliopsida</taxon>
        <taxon>eudicotyledons</taxon>
        <taxon>Gunneridae</taxon>
        <taxon>Pentapetalae</taxon>
        <taxon>asterids</taxon>
        <taxon>Ericales</taxon>
        <taxon>Ericaceae</taxon>
        <taxon>Ericoideae</taxon>
        <taxon>Rhodoreae</taxon>
        <taxon>Rhododendron</taxon>
    </lineage>
</organism>
<keyword evidence="1" id="KW-0472">Membrane</keyword>
<evidence type="ECO:0000313" key="2">
    <source>
        <dbReference type="EMBL" id="KAF7141309.1"/>
    </source>
</evidence>